<feature type="region of interest" description="Disordered" evidence="3">
    <location>
        <begin position="1"/>
        <end position="23"/>
    </location>
</feature>
<dbReference type="GO" id="GO:0099078">
    <property type="term" value="C:BORC complex"/>
    <property type="evidence" value="ECO:0007669"/>
    <property type="project" value="TreeGrafter"/>
</dbReference>
<keyword evidence="5" id="KW-1185">Reference proteome</keyword>
<comment type="caution">
    <text evidence="4">The sequence shown here is derived from an EMBL/GenBank/DDBJ whole genome shotgun (WGS) entry which is preliminary data.</text>
</comment>
<dbReference type="GO" id="GO:0032418">
    <property type="term" value="P:lysosome localization"/>
    <property type="evidence" value="ECO:0007669"/>
    <property type="project" value="TreeGrafter"/>
</dbReference>
<evidence type="ECO:0000256" key="2">
    <source>
        <dbReference type="SAM" id="Coils"/>
    </source>
</evidence>
<dbReference type="Pfam" id="PF10046">
    <property type="entry name" value="BLOC1_2"/>
    <property type="match status" value="1"/>
</dbReference>
<comment type="similarity">
    <text evidence="1">Belongs to the BLOC1S2 family.</text>
</comment>
<dbReference type="OrthoDB" id="244061at2759"/>
<name>A0A9W8M1B9_9FUNG</name>
<reference evidence="4" key="1">
    <citation type="submission" date="2022-07" db="EMBL/GenBank/DDBJ databases">
        <title>Phylogenomic reconstructions and comparative analyses of Kickxellomycotina fungi.</title>
        <authorList>
            <person name="Reynolds N.K."/>
            <person name="Stajich J.E."/>
            <person name="Barry K."/>
            <person name="Grigoriev I.V."/>
            <person name="Crous P."/>
            <person name="Smith M.E."/>
        </authorList>
    </citation>
    <scope>NUCLEOTIDE SEQUENCE</scope>
    <source>
        <strain evidence="4">NRRL 1566</strain>
    </source>
</reference>
<dbReference type="GO" id="GO:0031083">
    <property type="term" value="C:BLOC-1 complex"/>
    <property type="evidence" value="ECO:0007669"/>
    <property type="project" value="TreeGrafter"/>
</dbReference>
<feature type="coiled-coil region" evidence="2">
    <location>
        <begin position="95"/>
        <end position="122"/>
    </location>
</feature>
<evidence type="ECO:0000313" key="5">
    <source>
        <dbReference type="Proteomes" id="UP001139887"/>
    </source>
</evidence>
<protein>
    <submittedName>
        <fullName evidence="4">RalA-binding protein 1</fullName>
    </submittedName>
</protein>
<dbReference type="InterPro" id="IPR019269">
    <property type="entry name" value="BLOC1_su2"/>
</dbReference>
<dbReference type="EMBL" id="JANBUW010000004">
    <property type="protein sequence ID" value="KAJ2852250.1"/>
    <property type="molecule type" value="Genomic_DNA"/>
</dbReference>
<proteinExistence type="inferred from homology"/>
<dbReference type="PANTHER" id="PTHR46479">
    <property type="entry name" value="BIOGENESIS OF LYSOSOME-RELATED ORGANELLES COMPLEX 1 SUBUNIT 2"/>
    <property type="match status" value="1"/>
</dbReference>
<sequence>MSSSQNTPFDSGSSPSNLEPIDAASRQAFDSVSQYFQAELEASGSDLSLLAKLNDTSIAKYEGLSRQAQDMLVHAYKIKQTYNEMEAQMVAVDNLVESINNLEKVTRELDKYSLQLEAKFQKLLN</sequence>
<dbReference type="GO" id="GO:0043015">
    <property type="term" value="F:gamma-tubulin binding"/>
    <property type="evidence" value="ECO:0007669"/>
    <property type="project" value="TreeGrafter"/>
</dbReference>
<evidence type="ECO:0000256" key="3">
    <source>
        <dbReference type="SAM" id="MobiDB-lite"/>
    </source>
</evidence>
<keyword evidence="2" id="KW-0175">Coiled coil</keyword>
<gene>
    <name evidence="4" type="primary">RALBP1</name>
    <name evidence="4" type="ORF">IWW36_000392</name>
</gene>
<dbReference type="Proteomes" id="UP001139887">
    <property type="component" value="Unassembled WGS sequence"/>
</dbReference>
<evidence type="ECO:0000256" key="1">
    <source>
        <dbReference type="ARBA" id="ARBA00008468"/>
    </source>
</evidence>
<dbReference type="PANTHER" id="PTHR46479:SF1">
    <property type="entry name" value="BIOGENESIS OF LYSOSOME-RELATED ORGANELLES COMPLEX 1 SUBUNIT 2"/>
    <property type="match status" value="1"/>
</dbReference>
<accession>A0A9W8M1B9</accession>
<dbReference type="GO" id="GO:0016197">
    <property type="term" value="P:endosomal transport"/>
    <property type="evidence" value="ECO:0007669"/>
    <property type="project" value="TreeGrafter"/>
</dbReference>
<dbReference type="GO" id="GO:0000930">
    <property type="term" value="C:gamma-tubulin complex"/>
    <property type="evidence" value="ECO:0007669"/>
    <property type="project" value="TreeGrafter"/>
</dbReference>
<dbReference type="AlphaFoldDB" id="A0A9W8M1B9"/>
<feature type="compositionally biased region" description="Polar residues" evidence="3">
    <location>
        <begin position="1"/>
        <end position="17"/>
    </location>
</feature>
<organism evidence="4 5">
    <name type="scientific">Coemansia brasiliensis</name>
    <dbReference type="NCBI Taxonomy" id="2650707"/>
    <lineage>
        <taxon>Eukaryota</taxon>
        <taxon>Fungi</taxon>
        <taxon>Fungi incertae sedis</taxon>
        <taxon>Zoopagomycota</taxon>
        <taxon>Kickxellomycotina</taxon>
        <taxon>Kickxellomycetes</taxon>
        <taxon>Kickxellales</taxon>
        <taxon>Kickxellaceae</taxon>
        <taxon>Coemansia</taxon>
    </lineage>
</organism>
<evidence type="ECO:0000313" key="4">
    <source>
        <dbReference type="EMBL" id="KAJ2852250.1"/>
    </source>
</evidence>